<evidence type="ECO:0000313" key="6">
    <source>
        <dbReference type="Proteomes" id="UP000177080"/>
    </source>
</evidence>
<feature type="binding site" evidence="2">
    <location>
        <begin position="194"/>
        <end position="201"/>
    </location>
    <ligand>
        <name>ATP</name>
        <dbReference type="ChEBI" id="CHEBI:30616"/>
    </ligand>
</feature>
<name>A0A1F4ZBV1_9BACT</name>
<dbReference type="STRING" id="1797259.A2989_03865"/>
<dbReference type="InterPro" id="IPR036388">
    <property type="entry name" value="WH-like_DNA-bd_sf"/>
</dbReference>
<proteinExistence type="predicted"/>
<dbReference type="PROSITE" id="PS51459">
    <property type="entry name" value="FIDO"/>
    <property type="match status" value="1"/>
</dbReference>
<dbReference type="GO" id="GO:0003700">
    <property type="term" value="F:DNA-binding transcription factor activity"/>
    <property type="evidence" value="ECO:0007669"/>
    <property type="project" value="InterPro"/>
</dbReference>
<dbReference type="PANTHER" id="PTHR13504:SF38">
    <property type="entry name" value="FIDO DOMAIN-CONTAINING PROTEIN"/>
    <property type="match status" value="1"/>
</dbReference>
<reference evidence="5 6" key="1">
    <citation type="journal article" date="2016" name="Nat. Commun.">
        <title>Thousands of microbial genomes shed light on interconnected biogeochemical processes in an aquifer system.</title>
        <authorList>
            <person name="Anantharaman K."/>
            <person name="Brown C.T."/>
            <person name="Hug L.A."/>
            <person name="Sharon I."/>
            <person name="Castelle C.J."/>
            <person name="Probst A.J."/>
            <person name="Thomas B.C."/>
            <person name="Singh A."/>
            <person name="Wilkins M.J."/>
            <person name="Karaoz U."/>
            <person name="Brodie E.L."/>
            <person name="Williams K.H."/>
            <person name="Hubbard S.S."/>
            <person name="Banfield J.F."/>
        </authorList>
    </citation>
    <scope>NUCLEOTIDE SEQUENCE [LARGE SCALE GENOMIC DNA]</scope>
</reference>
<accession>A0A1F4ZBV1</accession>
<dbReference type="GO" id="GO:0005524">
    <property type="term" value="F:ATP binding"/>
    <property type="evidence" value="ECO:0007669"/>
    <property type="project" value="UniProtKB-KW"/>
</dbReference>
<dbReference type="Proteomes" id="UP000177080">
    <property type="component" value="Unassembled WGS sequence"/>
</dbReference>
<evidence type="ECO:0000259" key="4">
    <source>
        <dbReference type="PROSITE" id="PS51459"/>
    </source>
</evidence>
<dbReference type="PROSITE" id="PS50987">
    <property type="entry name" value="HTH_ARSR_2"/>
    <property type="match status" value="1"/>
</dbReference>
<feature type="active site" evidence="1">
    <location>
        <position position="190"/>
    </location>
</feature>
<evidence type="ECO:0000256" key="1">
    <source>
        <dbReference type="PIRSR" id="PIRSR640198-1"/>
    </source>
</evidence>
<dbReference type="Gene3D" id="1.10.10.10">
    <property type="entry name" value="Winged helix-like DNA-binding domain superfamily/Winged helix DNA-binding domain"/>
    <property type="match status" value="1"/>
</dbReference>
<organism evidence="5 6">
    <name type="scientific">Candidatus Amesbacteria bacterium RIFCSPLOWO2_01_FULL_48_25</name>
    <dbReference type="NCBI Taxonomy" id="1797259"/>
    <lineage>
        <taxon>Bacteria</taxon>
        <taxon>Candidatus Amesiibacteriota</taxon>
    </lineage>
</organism>
<evidence type="ECO:0008006" key="7">
    <source>
        <dbReference type="Google" id="ProtNLM"/>
    </source>
</evidence>
<dbReference type="InterPro" id="IPR001845">
    <property type="entry name" value="HTH_ArsR_DNA-bd_dom"/>
</dbReference>
<dbReference type="InterPro" id="IPR003812">
    <property type="entry name" value="Fido"/>
</dbReference>
<feature type="domain" description="Fido" evidence="4">
    <location>
        <begin position="103"/>
        <end position="256"/>
    </location>
</feature>
<feature type="binding site" evidence="2">
    <location>
        <begin position="232"/>
        <end position="233"/>
    </location>
    <ligand>
        <name>ATP</name>
        <dbReference type="ChEBI" id="CHEBI:30616"/>
    </ligand>
</feature>
<dbReference type="EMBL" id="MEXN01000005">
    <property type="protein sequence ID" value="OGD03790.1"/>
    <property type="molecule type" value="Genomic_DNA"/>
</dbReference>
<feature type="domain" description="HTH arsR-type" evidence="3">
    <location>
        <begin position="272"/>
        <end position="350"/>
    </location>
</feature>
<evidence type="ECO:0000259" key="3">
    <source>
        <dbReference type="PROSITE" id="PS50987"/>
    </source>
</evidence>
<dbReference type="InterPro" id="IPR036597">
    <property type="entry name" value="Fido-like_dom_sf"/>
</dbReference>
<dbReference type="Pfam" id="PF02661">
    <property type="entry name" value="Fic"/>
    <property type="match status" value="1"/>
</dbReference>
<dbReference type="InterPro" id="IPR036390">
    <property type="entry name" value="WH_DNA-bd_sf"/>
</dbReference>
<evidence type="ECO:0000256" key="2">
    <source>
        <dbReference type="PIRSR" id="PIRSR640198-2"/>
    </source>
</evidence>
<protein>
    <recommendedName>
        <fullName evidence="7">Fido domain-containing protein</fullName>
    </recommendedName>
</protein>
<comment type="caution">
    <text evidence="5">The sequence shown here is derived from an EMBL/GenBank/DDBJ whole genome shotgun (WGS) entry which is preliminary data.</text>
</comment>
<gene>
    <name evidence="5" type="ORF">A2989_03865</name>
</gene>
<dbReference type="SUPFAM" id="SSF140931">
    <property type="entry name" value="Fic-like"/>
    <property type="match status" value="1"/>
</dbReference>
<dbReference type="InterPro" id="IPR040198">
    <property type="entry name" value="Fido_containing"/>
</dbReference>
<sequence>MFTPRYRITDKVAKWLSDIAEIRAMVESSRLLPAREAFLRRTAIVKMAHTSTSIEGNELDEYQVGEVAQGNKVKADVDQVREVQNYLEALGKIDRISGEKRTFGTAEVLEIHKTVISGLVDLQKTGRFRSGPVYIVNTLPKGGEELAYTPPTALHVEVLVDELLDWIRNPGEIHPVIRAGLFHYQFESIHPFTDGNGRTGRLMTLLHLYQSGWDFKKVLVLEDFYNRDRRRYYQALQTGETYVARQGADLTDWLEYFVGGFWDEVLRVKEQILTLKVVGEKGLTQQILDEDELRIVDFVVTVGRVTSSDAEDILRVPKRTAQFKLKRLEDIGVLSKQGAGPATYYVISKV</sequence>
<dbReference type="PANTHER" id="PTHR13504">
    <property type="entry name" value="FIDO DOMAIN-CONTAINING PROTEIN DDB_G0283145"/>
    <property type="match status" value="1"/>
</dbReference>
<dbReference type="Gene3D" id="1.10.3290.10">
    <property type="entry name" value="Fido-like domain"/>
    <property type="match status" value="1"/>
</dbReference>
<evidence type="ECO:0000313" key="5">
    <source>
        <dbReference type="EMBL" id="OGD03790.1"/>
    </source>
</evidence>
<keyword evidence="2" id="KW-0067">ATP-binding</keyword>
<dbReference type="SUPFAM" id="SSF46785">
    <property type="entry name" value="Winged helix' DNA-binding domain"/>
    <property type="match status" value="1"/>
</dbReference>
<dbReference type="AlphaFoldDB" id="A0A1F4ZBV1"/>
<keyword evidence="2" id="KW-0547">Nucleotide-binding</keyword>